<evidence type="ECO:0000313" key="4">
    <source>
        <dbReference type="EMBL" id="HIW80235.1"/>
    </source>
</evidence>
<proteinExistence type="predicted"/>
<dbReference type="InterPro" id="IPR009835">
    <property type="entry name" value="SrtB"/>
</dbReference>
<keyword evidence="1" id="KW-0378">Hydrolase</keyword>
<keyword evidence="3" id="KW-0812">Transmembrane</keyword>
<sequence length="292" mass="34638">MKKWSELRKMLKLHEKWRKKFAVICCVLAVICFGTVFFVVYDMRRSYAISEEKVEELRKLSEMAEPIKTGEEQTDSKGEDLQAKAEQEKVENPYAEVFRKNSDMAAWLFIEGTKIDYPVMQTPEDENYYLHRDFYGNEDQAGCLILDTDSRLEGDMTTNQIIHGHNMRVGTMFGELDLYQDEEYCKDHSRIQLFTREMERNYEVIAVFYSQIYYTTDLVFKYYNFFEADTEEEFRYFYDNIKELSLFDTGVEAEFGDRFLTLSTCSYQVEDGRFVVVAKEVEPGDQFLQIRD</sequence>
<gene>
    <name evidence="4" type="ORF">H9742_01690</name>
</gene>
<organism evidence="4 5">
    <name type="scientific">Candidatus Acetatifactor stercoripullorum</name>
    <dbReference type="NCBI Taxonomy" id="2838414"/>
    <lineage>
        <taxon>Bacteria</taxon>
        <taxon>Bacillati</taxon>
        <taxon>Bacillota</taxon>
        <taxon>Clostridia</taxon>
        <taxon>Lachnospirales</taxon>
        <taxon>Lachnospiraceae</taxon>
        <taxon>Acetatifactor</taxon>
    </lineage>
</organism>
<dbReference type="InterPro" id="IPR023365">
    <property type="entry name" value="Sortase_dom-sf"/>
</dbReference>
<evidence type="ECO:0000256" key="3">
    <source>
        <dbReference type="SAM" id="Phobius"/>
    </source>
</evidence>
<dbReference type="InterPro" id="IPR005754">
    <property type="entry name" value="Sortase"/>
</dbReference>
<protein>
    <submittedName>
        <fullName evidence="4">Class B sortase</fullName>
    </submittedName>
</protein>
<feature type="active site" description="Proton donor/acceptor" evidence="2">
    <location>
        <position position="165"/>
    </location>
</feature>
<reference evidence="4" key="1">
    <citation type="journal article" date="2021" name="PeerJ">
        <title>Extensive microbial diversity within the chicken gut microbiome revealed by metagenomics and culture.</title>
        <authorList>
            <person name="Gilroy R."/>
            <person name="Ravi A."/>
            <person name="Getino M."/>
            <person name="Pursley I."/>
            <person name="Horton D.L."/>
            <person name="Alikhan N.F."/>
            <person name="Baker D."/>
            <person name="Gharbi K."/>
            <person name="Hall N."/>
            <person name="Watson M."/>
            <person name="Adriaenssens E.M."/>
            <person name="Foster-Nyarko E."/>
            <person name="Jarju S."/>
            <person name="Secka A."/>
            <person name="Antonio M."/>
            <person name="Oren A."/>
            <person name="Chaudhuri R.R."/>
            <person name="La Ragione R."/>
            <person name="Hildebrand F."/>
            <person name="Pallen M.J."/>
        </authorList>
    </citation>
    <scope>NUCLEOTIDE SEQUENCE</scope>
    <source>
        <strain evidence="4">CHK195-6426</strain>
    </source>
</reference>
<feature type="active site" description="Acyl-thioester intermediate" evidence="2">
    <location>
        <position position="265"/>
    </location>
</feature>
<dbReference type="Gene3D" id="2.40.260.10">
    <property type="entry name" value="Sortase"/>
    <property type="match status" value="1"/>
</dbReference>
<comment type="caution">
    <text evidence="4">The sequence shown here is derived from an EMBL/GenBank/DDBJ whole genome shotgun (WGS) entry which is preliminary data.</text>
</comment>
<dbReference type="CDD" id="cd05826">
    <property type="entry name" value="Sortase_B"/>
    <property type="match status" value="1"/>
</dbReference>
<dbReference type="Proteomes" id="UP000824265">
    <property type="component" value="Unassembled WGS sequence"/>
</dbReference>
<dbReference type="GO" id="GO:0016787">
    <property type="term" value="F:hydrolase activity"/>
    <property type="evidence" value="ECO:0007669"/>
    <property type="project" value="UniProtKB-KW"/>
</dbReference>
<dbReference type="EMBL" id="DXGH01000008">
    <property type="protein sequence ID" value="HIW80235.1"/>
    <property type="molecule type" value="Genomic_DNA"/>
</dbReference>
<feature type="transmembrane region" description="Helical" evidence="3">
    <location>
        <begin position="21"/>
        <end position="41"/>
    </location>
</feature>
<dbReference type="SUPFAM" id="SSF63817">
    <property type="entry name" value="Sortase"/>
    <property type="match status" value="1"/>
</dbReference>
<dbReference type="Pfam" id="PF04203">
    <property type="entry name" value="Sortase"/>
    <property type="match status" value="1"/>
</dbReference>
<evidence type="ECO:0000256" key="2">
    <source>
        <dbReference type="PIRSR" id="PIRSR605754-1"/>
    </source>
</evidence>
<reference evidence="4" key="2">
    <citation type="submission" date="2021-04" db="EMBL/GenBank/DDBJ databases">
        <authorList>
            <person name="Gilroy R."/>
        </authorList>
    </citation>
    <scope>NUCLEOTIDE SEQUENCE</scope>
    <source>
        <strain evidence="4">CHK195-6426</strain>
    </source>
</reference>
<evidence type="ECO:0000256" key="1">
    <source>
        <dbReference type="ARBA" id="ARBA00022801"/>
    </source>
</evidence>
<dbReference type="AlphaFoldDB" id="A0A9D1UBE6"/>
<accession>A0A9D1UBE6</accession>
<keyword evidence="3" id="KW-1133">Transmembrane helix</keyword>
<name>A0A9D1UBE6_9FIRM</name>
<keyword evidence="3" id="KW-0472">Membrane</keyword>
<evidence type="ECO:0000313" key="5">
    <source>
        <dbReference type="Proteomes" id="UP000824265"/>
    </source>
</evidence>